<organism evidence="3 4">
    <name type="scientific">Albula glossodonta</name>
    <name type="common">roundjaw bonefish</name>
    <dbReference type="NCBI Taxonomy" id="121402"/>
    <lineage>
        <taxon>Eukaryota</taxon>
        <taxon>Metazoa</taxon>
        <taxon>Chordata</taxon>
        <taxon>Craniata</taxon>
        <taxon>Vertebrata</taxon>
        <taxon>Euteleostomi</taxon>
        <taxon>Actinopterygii</taxon>
        <taxon>Neopterygii</taxon>
        <taxon>Teleostei</taxon>
        <taxon>Albuliformes</taxon>
        <taxon>Albulidae</taxon>
        <taxon>Albula</taxon>
    </lineage>
</organism>
<accession>A0A8T2NEC6</accession>
<feature type="region of interest" description="Disordered" evidence="1">
    <location>
        <begin position="1"/>
        <end position="97"/>
    </location>
</feature>
<dbReference type="GO" id="GO:0001725">
    <property type="term" value="C:stress fiber"/>
    <property type="evidence" value="ECO:0007669"/>
    <property type="project" value="TreeGrafter"/>
</dbReference>
<dbReference type="GO" id="GO:0051015">
    <property type="term" value="F:actin filament binding"/>
    <property type="evidence" value="ECO:0007669"/>
    <property type="project" value="TreeGrafter"/>
</dbReference>
<feature type="domain" description="Putative adherens-junction anchoring" evidence="2">
    <location>
        <begin position="30"/>
        <end position="88"/>
    </location>
</feature>
<evidence type="ECO:0000259" key="2">
    <source>
        <dbReference type="Pfam" id="PF16182"/>
    </source>
</evidence>
<reference evidence="3" key="1">
    <citation type="thesis" date="2021" institute="BYU ScholarsArchive" country="Provo, UT, USA">
        <title>Applications of and Algorithms for Genome Assembly and Genomic Analyses with an Emphasis on Marine Teleosts.</title>
        <authorList>
            <person name="Pickett B.D."/>
        </authorList>
    </citation>
    <scope>NUCLEOTIDE SEQUENCE</scope>
    <source>
        <strain evidence="3">HI-2016</strain>
    </source>
</reference>
<sequence length="97" mass="10794">MASGKLGCNCGNSLKEPQTPRPDHSPMPEERSPRTLSPTPSAEGCYDTRDRIIQRSTSQGSIGSPVYNRHSYTPTLSRSPQHFHRPGEYCAQLWPNP</sequence>
<dbReference type="EMBL" id="JAFBMS010000068">
    <property type="protein sequence ID" value="KAG9338334.1"/>
    <property type="molecule type" value="Genomic_DNA"/>
</dbReference>
<dbReference type="PANTHER" id="PTHR24213">
    <property type="entry name" value="ACTIN-BINDING LIM PROTEIN"/>
    <property type="match status" value="1"/>
</dbReference>
<feature type="compositionally biased region" description="Basic and acidic residues" evidence="1">
    <location>
        <begin position="21"/>
        <end position="33"/>
    </location>
</feature>
<evidence type="ECO:0000313" key="3">
    <source>
        <dbReference type="EMBL" id="KAG9338334.1"/>
    </source>
</evidence>
<dbReference type="GO" id="GO:0060271">
    <property type="term" value="P:cilium assembly"/>
    <property type="evidence" value="ECO:0007669"/>
    <property type="project" value="TreeGrafter"/>
</dbReference>
<dbReference type="GO" id="GO:0030032">
    <property type="term" value="P:lamellipodium assembly"/>
    <property type="evidence" value="ECO:0007669"/>
    <property type="project" value="TreeGrafter"/>
</dbReference>
<comment type="caution">
    <text evidence="3">The sequence shown here is derived from an EMBL/GenBank/DDBJ whole genome shotgun (WGS) entry which is preliminary data.</text>
</comment>
<name>A0A8T2NEC6_9TELE</name>
<dbReference type="InterPro" id="IPR051618">
    <property type="entry name" value="Actin-binding_LIM"/>
</dbReference>
<dbReference type="Pfam" id="PF16182">
    <property type="entry name" value="AbLIM_anchor"/>
    <property type="match status" value="1"/>
</dbReference>
<dbReference type="OrthoDB" id="1746725at2759"/>
<dbReference type="InterPro" id="IPR032402">
    <property type="entry name" value="AbLIM_anchor"/>
</dbReference>
<keyword evidence="4" id="KW-1185">Reference proteome</keyword>
<dbReference type="PANTHER" id="PTHR24213:SF18">
    <property type="entry name" value="ACTIN-BINDING LIM PROTEIN 1"/>
    <property type="match status" value="1"/>
</dbReference>
<proteinExistence type="predicted"/>
<dbReference type="Proteomes" id="UP000824540">
    <property type="component" value="Unassembled WGS sequence"/>
</dbReference>
<protein>
    <recommendedName>
        <fullName evidence="2">Putative adherens-junction anchoring domain-containing protein</fullName>
    </recommendedName>
</protein>
<dbReference type="AlphaFoldDB" id="A0A8T2NEC6"/>
<evidence type="ECO:0000313" key="4">
    <source>
        <dbReference type="Proteomes" id="UP000824540"/>
    </source>
</evidence>
<feature type="compositionally biased region" description="Polar residues" evidence="1">
    <location>
        <begin position="70"/>
        <end position="80"/>
    </location>
</feature>
<evidence type="ECO:0000256" key="1">
    <source>
        <dbReference type="SAM" id="MobiDB-lite"/>
    </source>
</evidence>
<gene>
    <name evidence="3" type="ORF">JZ751_025891</name>
</gene>